<name>A0A0E0L059_ORYPU</name>
<dbReference type="HOGENOM" id="CLU_1392139_0_0_1"/>
<dbReference type="Gramene" id="OPUNC05G07850.1">
    <property type="protein sequence ID" value="OPUNC05G07850.1"/>
    <property type="gene ID" value="OPUNC05G07850"/>
</dbReference>
<sequence length="236" mass="23589">MGREEQRLGKGSPTMSGGGDGSDGSPAQLGGGQMWWAPWPAAVVIRDGDATALRVEAVRGGVATSSQAAGGGDGDGGPRGGWRGVGFTGFAEGGAGVGRGSQGRSVSPCRVGRRLWQVAAGGGSGLVMRATRPALPGAASALQTPVGGFADGGSNGRVVVPLRRHACRERDRPAALGWWQGAAASGWPWRAVRTAPGRGRASGREASALPQLFIGGRSGRGGANGSVSRWIGSGGR</sequence>
<keyword evidence="3" id="KW-1185">Reference proteome</keyword>
<dbReference type="EnsemblPlants" id="OPUNC05G07850.1">
    <property type="protein sequence ID" value="OPUNC05G07850.1"/>
    <property type="gene ID" value="OPUNC05G07850"/>
</dbReference>
<organism evidence="2">
    <name type="scientific">Oryza punctata</name>
    <name type="common">Red rice</name>
    <dbReference type="NCBI Taxonomy" id="4537"/>
    <lineage>
        <taxon>Eukaryota</taxon>
        <taxon>Viridiplantae</taxon>
        <taxon>Streptophyta</taxon>
        <taxon>Embryophyta</taxon>
        <taxon>Tracheophyta</taxon>
        <taxon>Spermatophyta</taxon>
        <taxon>Magnoliopsida</taxon>
        <taxon>Liliopsida</taxon>
        <taxon>Poales</taxon>
        <taxon>Poaceae</taxon>
        <taxon>BOP clade</taxon>
        <taxon>Oryzoideae</taxon>
        <taxon>Oryzeae</taxon>
        <taxon>Oryzinae</taxon>
        <taxon>Oryza</taxon>
    </lineage>
</organism>
<feature type="region of interest" description="Disordered" evidence="1">
    <location>
        <begin position="1"/>
        <end position="33"/>
    </location>
</feature>
<dbReference type="AlphaFoldDB" id="A0A0E0L059"/>
<dbReference type="Proteomes" id="UP000026962">
    <property type="component" value="Chromosome 5"/>
</dbReference>
<accession>A0A0E0L059</accession>
<protein>
    <submittedName>
        <fullName evidence="2">Uncharacterized protein</fullName>
    </submittedName>
</protein>
<evidence type="ECO:0000313" key="2">
    <source>
        <dbReference type="EnsemblPlants" id="OPUNC05G07850.1"/>
    </source>
</evidence>
<evidence type="ECO:0000313" key="3">
    <source>
        <dbReference type="Proteomes" id="UP000026962"/>
    </source>
</evidence>
<proteinExistence type="predicted"/>
<evidence type="ECO:0000256" key="1">
    <source>
        <dbReference type="SAM" id="MobiDB-lite"/>
    </source>
</evidence>
<reference evidence="2" key="1">
    <citation type="submission" date="2015-04" db="UniProtKB">
        <authorList>
            <consortium name="EnsemblPlants"/>
        </authorList>
    </citation>
    <scope>IDENTIFICATION</scope>
</reference>
<reference evidence="2" key="2">
    <citation type="submission" date="2018-05" db="EMBL/GenBank/DDBJ databases">
        <title>OpunRS2 (Oryza punctata Reference Sequence Version 2).</title>
        <authorList>
            <person name="Zhang J."/>
            <person name="Kudrna D."/>
            <person name="Lee S."/>
            <person name="Talag J."/>
            <person name="Welchert J."/>
            <person name="Wing R.A."/>
        </authorList>
    </citation>
    <scope>NUCLEOTIDE SEQUENCE [LARGE SCALE GENOMIC DNA]</scope>
</reference>
<feature type="region of interest" description="Disordered" evidence="1">
    <location>
        <begin position="212"/>
        <end position="236"/>
    </location>
</feature>